<dbReference type="Proteomes" id="UP000007947">
    <property type="component" value="Chromosome"/>
</dbReference>
<dbReference type="KEGG" id="mph:MLP_35540"/>
<dbReference type="Gene3D" id="3.30.565.10">
    <property type="entry name" value="Histidine kinase-like ATPase, C-terminal domain"/>
    <property type="match status" value="1"/>
</dbReference>
<keyword evidence="9" id="KW-0812">Transmembrane</keyword>
<dbReference type="InterPro" id="IPR036890">
    <property type="entry name" value="HATPase_C_sf"/>
</dbReference>
<gene>
    <name evidence="12" type="ordered locus">MLP_35540</name>
</gene>
<dbReference type="HOGENOM" id="CLU_021898_0_0_11"/>
<dbReference type="AlphaFoldDB" id="F5XNB8"/>
<keyword evidence="10" id="KW-0732">Signal</keyword>
<dbReference type="RefSeq" id="WP_013864421.1">
    <property type="nucleotide sequence ID" value="NC_015635.1"/>
</dbReference>
<keyword evidence="9" id="KW-1133">Transmembrane helix</keyword>
<evidence type="ECO:0000256" key="9">
    <source>
        <dbReference type="SAM" id="Phobius"/>
    </source>
</evidence>
<evidence type="ECO:0000256" key="5">
    <source>
        <dbReference type="ARBA" id="ARBA00022741"/>
    </source>
</evidence>
<dbReference type="GO" id="GO:0046983">
    <property type="term" value="F:protein dimerization activity"/>
    <property type="evidence" value="ECO:0007669"/>
    <property type="project" value="InterPro"/>
</dbReference>
<accession>F5XNB8</accession>
<evidence type="ECO:0000256" key="4">
    <source>
        <dbReference type="ARBA" id="ARBA00022679"/>
    </source>
</evidence>
<dbReference type="SUPFAM" id="SSF55874">
    <property type="entry name" value="ATPase domain of HSP90 chaperone/DNA topoisomerase II/histidine kinase"/>
    <property type="match status" value="1"/>
</dbReference>
<dbReference type="InterPro" id="IPR050482">
    <property type="entry name" value="Sensor_HK_TwoCompSys"/>
</dbReference>
<feature type="transmembrane region" description="Helical" evidence="9">
    <location>
        <begin position="99"/>
        <end position="122"/>
    </location>
</feature>
<feature type="transmembrane region" description="Helical" evidence="9">
    <location>
        <begin position="134"/>
        <end position="157"/>
    </location>
</feature>
<dbReference type="PANTHER" id="PTHR24421:SF10">
    <property type="entry name" value="NITRATE_NITRITE SENSOR PROTEIN NARQ"/>
    <property type="match status" value="1"/>
</dbReference>
<feature type="signal peptide" evidence="10">
    <location>
        <begin position="1"/>
        <end position="26"/>
    </location>
</feature>
<reference evidence="12 13" key="1">
    <citation type="submission" date="2011-05" db="EMBL/GenBank/DDBJ databases">
        <title>Whole genome sequence of Microlunatus phosphovorus NM-1.</title>
        <authorList>
            <person name="Hosoyama A."/>
            <person name="Sasaki K."/>
            <person name="Harada T."/>
            <person name="Igarashi R."/>
            <person name="Kawakoshi A."/>
            <person name="Sasagawa M."/>
            <person name="Fukada J."/>
            <person name="Nakamura S."/>
            <person name="Katano Y."/>
            <person name="Hanada S."/>
            <person name="Kamagata Y."/>
            <person name="Nakamura N."/>
            <person name="Yamazaki S."/>
            <person name="Fujita N."/>
        </authorList>
    </citation>
    <scope>NUCLEOTIDE SEQUENCE [LARGE SCALE GENOMIC DNA]</scope>
    <source>
        <strain evidence="13">ATCC 700054 / DSM 10555 / JCM 9379 / NBRC 101784 / NCIMB 13414 / VKM Ac-1990 / NM-1</strain>
    </source>
</reference>
<keyword evidence="9" id="KW-0472">Membrane</keyword>
<sequence>MRWSRVLTIGFAALSAVALTASVAFAASLAGTTAWAQLGIAVAVVLPSSALSLLMVRRPDGAVVGVLLGLLSLTVAQVVVKELWLIWLARSGEPDRWAWLVAVTAENSWWVLAAFALLLLHFPDGRLPSPRWRWVPPVLLCCVAVVQAYGAVEATAFRPPLDRLERPFGPPPPWVDAVSLGPFVVMLGLFVAATVSLLLRYRRADRIQRLQLKWLALAGLGVPLYPLLCLVEILVWGRPLWVSGAVGIASLVATPVGIGIAVLRYDLYDVDRALASAVAWGMVTAALLGVYAAASTITGALVGGDSTVRVAVATAAAALLLWPVRKTSQRFVDARMYPLRRGLRQSLDRFDGDVSAGRARPEALQDVLRQALRDPALRVGYRTPGSDSYLDAAASPVPADQAVPVSTDHQLIGILVPGEGPASTELLREAAARITTLVEVVRLRAQVAAALREAESSRTRLVEIGYAERRRFERDLHDGAQQRLVSLGMALRLAQRHLADGTVNVDQLVDDSVAELAAAVAELRQIAHGLRPSSLDDGLPAALSNLVRSVPLAVELDVDDVSLPDTVATTAYYVASEAITNAIKHAEATRIVLQVVRRDDRILVCVSDDGRGGAHLGLRSGLADRVAAMGGSLEVDSAAGRGTQVRAMLPVALPNLRSVAPPNEAEEPRCAS</sequence>
<feature type="transmembrane region" description="Helical" evidence="9">
    <location>
        <begin position="212"/>
        <end position="235"/>
    </location>
</feature>
<dbReference type="EMBL" id="AP012204">
    <property type="protein sequence ID" value="BAK36568.1"/>
    <property type="molecule type" value="Genomic_DNA"/>
</dbReference>
<evidence type="ECO:0000256" key="6">
    <source>
        <dbReference type="ARBA" id="ARBA00022777"/>
    </source>
</evidence>
<keyword evidence="6 12" id="KW-0418">Kinase</keyword>
<evidence type="ECO:0000256" key="3">
    <source>
        <dbReference type="ARBA" id="ARBA00022553"/>
    </source>
</evidence>
<feature type="transmembrane region" description="Helical" evidence="9">
    <location>
        <begin position="63"/>
        <end position="87"/>
    </location>
</feature>
<keyword evidence="4" id="KW-0808">Transferase</keyword>
<feature type="transmembrane region" description="Helical" evidence="9">
    <location>
        <begin position="177"/>
        <end position="200"/>
    </location>
</feature>
<feature type="domain" description="Histidine kinase/HSP90-like ATPase" evidence="11">
    <location>
        <begin position="566"/>
        <end position="653"/>
    </location>
</feature>
<feature type="transmembrane region" description="Helical" evidence="9">
    <location>
        <begin position="274"/>
        <end position="294"/>
    </location>
</feature>
<evidence type="ECO:0000256" key="1">
    <source>
        <dbReference type="ARBA" id="ARBA00000085"/>
    </source>
</evidence>
<evidence type="ECO:0000256" key="2">
    <source>
        <dbReference type="ARBA" id="ARBA00012438"/>
    </source>
</evidence>
<evidence type="ECO:0000256" key="7">
    <source>
        <dbReference type="ARBA" id="ARBA00022840"/>
    </source>
</evidence>
<evidence type="ECO:0000313" key="12">
    <source>
        <dbReference type="EMBL" id="BAK36568.1"/>
    </source>
</evidence>
<dbReference type="EC" id="2.7.13.3" evidence="2"/>
<keyword evidence="3" id="KW-0597">Phosphoprotein</keyword>
<keyword evidence="5" id="KW-0547">Nucleotide-binding</keyword>
<dbReference type="STRING" id="1032480.MLP_35540"/>
<dbReference type="InterPro" id="IPR011712">
    <property type="entry name" value="Sig_transdc_His_kin_sub3_dim/P"/>
</dbReference>
<feature type="chain" id="PRO_5003329280" description="histidine kinase" evidence="10">
    <location>
        <begin position="27"/>
        <end position="672"/>
    </location>
</feature>
<comment type="catalytic activity">
    <reaction evidence="1">
        <text>ATP + protein L-histidine = ADP + protein N-phospho-L-histidine.</text>
        <dbReference type="EC" id="2.7.13.3"/>
    </reaction>
</comment>
<evidence type="ECO:0000313" key="13">
    <source>
        <dbReference type="Proteomes" id="UP000007947"/>
    </source>
</evidence>
<dbReference type="Gene3D" id="1.20.5.1930">
    <property type="match status" value="1"/>
</dbReference>
<name>F5XNB8_MICPN</name>
<dbReference type="GO" id="GO:0016020">
    <property type="term" value="C:membrane"/>
    <property type="evidence" value="ECO:0007669"/>
    <property type="project" value="InterPro"/>
</dbReference>
<feature type="transmembrane region" description="Helical" evidence="9">
    <location>
        <begin position="36"/>
        <end position="56"/>
    </location>
</feature>
<evidence type="ECO:0000259" key="11">
    <source>
        <dbReference type="SMART" id="SM00387"/>
    </source>
</evidence>
<protein>
    <recommendedName>
        <fullName evidence="2">histidine kinase</fullName>
        <ecNumber evidence="2">2.7.13.3</ecNumber>
    </recommendedName>
</protein>
<dbReference type="GO" id="GO:0000155">
    <property type="term" value="F:phosphorelay sensor kinase activity"/>
    <property type="evidence" value="ECO:0007669"/>
    <property type="project" value="InterPro"/>
</dbReference>
<dbReference type="Pfam" id="PF07730">
    <property type="entry name" value="HisKA_3"/>
    <property type="match status" value="1"/>
</dbReference>
<feature type="transmembrane region" description="Helical" evidence="9">
    <location>
        <begin position="241"/>
        <end position="262"/>
    </location>
</feature>
<proteinExistence type="predicted"/>
<organism evidence="12 13">
    <name type="scientific">Microlunatus phosphovorus (strain ATCC 700054 / DSM 10555 / JCM 9379 / NBRC 101784 / NCIMB 13414 / VKM Ac-1990 / NM-1)</name>
    <dbReference type="NCBI Taxonomy" id="1032480"/>
    <lineage>
        <taxon>Bacteria</taxon>
        <taxon>Bacillati</taxon>
        <taxon>Actinomycetota</taxon>
        <taxon>Actinomycetes</taxon>
        <taxon>Propionibacteriales</taxon>
        <taxon>Propionibacteriaceae</taxon>
        <taxon>Microlunatus</taxon>
    </lineage>
</organism>
<dbReference type="InterPro" id="IPR003594">
    <property type="entry name" value="HATPase_dom"/>
</dbReference>
<keyword evidence="7" id="KW-0067">ATP-binding</keyword>
<keyword evidence="8" id="KW-0902">Two-component regulatory system</keyword>
<evidence type="ECO:0000256" key="10">
    <source>
        <dbReference type="SAM" id="SignalP"/>
    </source>
</evidence>
<dbReference type="eggNOG" id="COG4585">
    <property type="taxonomic scope" value="Bacteria"/>
</dbReference>
<dbReference type="CDD" id="cd16917">
    <property type="entry name" value="HATPase_UhpB-NarQ-NarX-like"/>
    <property type="match status" value="1"/>
</dbReference>
<dbReference type="Pfam" id="PF02518">
    <property type="entry name" value="HATPase_c"/>
    <property type="match status" value="1"/>
</dbReference>
<dbReference type="PANTHER" id="PTHR24421">
    <property type="entry name" value="NITRATE/NITRITE SENSOR PROTEIN NARX-RELATED"/>
    <property type="match status" value="1"/>
</dbReference>
<evidence type="ECO:0000256" key="8">
    <source>
        <dbReference type="ARBA" id="ARBA00023012"/>
    </source>
</evidence>
<dbReference type="GO" id="GO:0005524">
    <property type="term" value="F:ATP binding"/>
    <property type="evidence" value="ECO:0007669"/>
    <property type="project" value="UniProtKB-KW"/>
</dbReference>
<keyword evidence="13" id="KW-1185">Reference proteome</keyword>
<dbReference type="SMART" id="SM00387">
    <property type="entry name" value="HATPase_c"/>
    <property type="match status" value="1"/>
</dbReference>